<dbReference type="EMBL" id="MU001750">
    <property type="protein sequence ID" value="KAF2800300.1"/>
    <property type="molecule type" value="Genomic_DNA"/>
</dbReference>
<accession>A0A6A6XV35</accession>
<organism evidence="1 2">
    <name type="scientific">Melanomma pulvis-pyrius CBS 109.77</name>
    <dbReference type="NCBI Taxonomy" id="1314802"/>
    <lineage>
        <taxon>Eukaryota</taxon>
        <taxon>Fungi</taxon>
        <taxon>Dikarya</taxon>
        <taxon>Ascomycota</taxon>
        <taxon>Pezizomycotina</taxon>
        <taxon>Dothideomycetes</taxon>
        <taxon>Pleosporomycetidae</taxon>
        <taxon>Pleosporales</taxon>
        <taxon>Melanommataceae</taxon>
        <taxon>Melanomma</taxon>
    </lineage>
</organism>
<evidence type="ECO:0000313" key="1">
    <source>
        <dbReference type="EMBL" id="KAF2800300.1"/>
    </source>
</evidence>
<protein>
    <submittedName>
        <fullName evidence="1">Uncharacterized protein</fullName>
    </submittedName>
</protein>
<proteinExistence type="predicted"/>
<gene>
    <name evidence="1" type="ORF">K505DRAFT_17057</name>
</gene>
<evidence type="ECO:0000313" key="2">
    <source>
        <dbReference type="Proteomes" id="UP000799757"/>
    </source>
</evidence>
<reference evidence="1" key="1">
    <citation type="journal article" date="2020" name="Stud. Mycol.">
        <title>101 Dothideomycetes genomes: a test case for predicting lifestyles and emergence of pathogens.</title>
        <authorList>
            <person name="Haridas S."/>
            <person name="Albert R."/>
            <person name="Binder M."/>
            <person name="Bloem J."/>
            <person name="Labutti K."/>
            <person name="Salamov A."/>
            <person name="Andreopoulos B."/>
            <person name="Baker S."/>
            <person name="Barry K."/>
            <person name="Bills G."/>
            <person name="Bluhm B."/>
            <person name="Cannon C."/>
            <person name="Castanera R."/>
            <person name="Culley D."/>
            <person name="Daum C."/>
            <person name="Ezra D."/>
            <person name="Gonzalez J."/>
            <person name="Henrissat B."/>
            <person name="Kuo A."/>
            <person name="Liang C."/>
            <person name="Lipzen A."/>
            <person name="Lutzoni F."/>
            <person name="Magnuson J."/>
            <person name="Mondo S."/>
            <person name="Nolan M."/>
            <person name="Ohm R."/>
            <person name="Pangilinan J."/>
            <person name="Park H.-J."/>
            <person name="Ramirez L."/>
            <person name="Alfaro M."/>
            <person name="Sun H."/>
            <person name="Tritt A."/>
            <person name="Yoshinaga Y."/>
            <person name="Zwiers L.-H."/>
            <person name="Turgeon B."/>
            <person name="Goodwin S."/>
            <person name="Spatafora J."/>
            <person name="Crous P."/>
            <person name="Grigoriev I."/>
        </authorList>
    </citation>
    <scope>NUCLEOTIDE SEQUENCE</scope>
    <source>
        <strain evidence="1">CBS 109.77</strain>
    </source>
</reference>
<sequence length="173" mass="18254">MAPKTLRPTSSQPLSRDLPYPQAARGVIGLVAFRSAEMLVVPAVYGLVVASLESAHPKLGASIPNGDIFSPASYKLSRLELWRTWASLASTWCELGALLGLRNPAIRVQMPEGATVEATRGCCRGSQAAAGRTLAVLSCHFVDPGWQSDVATEGSAARILAASSEHCPQPAMK</sequence>
<dbReference type="Proteomes" id="UP000799757">
    <property type="component" value="Unassembled WGS sequence"/>
</dbReference>
<name>A0A6A6XV35_9PLEO</name>
<dbReference type="AlphaFoldDB" id="A0A6A6XV35"/>
<keyword evidence="2" id="KW-1185">Reference proteome</keyword>